<dbReference type="PANTHER" id="PTHR12804:SF0">
    <property type="entry name" value="SIGNAL PEPTIDASE COMPLEX SUBUNIT 3"/>
    <property type="match status" value="1"/>
</dbReference>
<dbReference type="InterPro" id="IPR007653">
    <property type="entry name" value="SPC3"/>
</dbReference>
<evidence type="ECO:0000313" key="10">
    <source>
        <dbReference type="EMBL" id="KAL0483293.1"/>
    </source>
</evidence>
<dbReference type="PANTHER" id="PTHR12804">
    <property type="entry name" value="MICROSOMAL SIGNAL PEPTIDASE 23 KD SUBUNIT SPC22/23"/>
    <property type="match status" value="1"/>
</dbReference>
<evidence type="ECO:0000256" key="6">
    <source>
        <dbReference type="ARBA" id="ARBA00022989"/>
    </source>
</evidence>
<dbReference type="AlphaFoldDB" id="A0AAW2Z2S3"/>
<protein>
    <recommendedName>
        <fullName evidence="8">Signal peptidase complex subunit 3</fullName>
    </recommendedName>
</protein>
<sequence>MFSWKSRASTIGSYSTSVLGGLVIVLALSSYILTPPSSILDVTLTANSLVKLHQYRRVGGDGALFYFDLKTDLKPLFHWNLKMVYVYLSAEYKTQRNEINQVVLWDTIVEREELNHTRKEAKKHGQLRRRPIYHTKGVLDLEDLKCKYILLDDGFNLRNQNVTFKLNWNIVPNAGLMFDQIHPKTTSMVLPSTYIKARRDQDYSAEDEIN</sequence>
<keyword evidence="6 9" id="KW-1133">Transmembrane helix</keyword>
<evidence type="ECO:0000256" key="4">
    <source>
        <dbReference type="ARBA" id="ARBA00022824"/>
    </source>
</evidence>
<dbReference type="Proteomes" id="UP001431209">
    <property type="component" value="Unassembled WGS sequence"/>
</dbReference>
<comment type="caution">
    <text evidence="10">The sequence shown here is derived from an EMBL/GenBank/DDBJ whole genome shotgun (WGS) entry which is preliminary data.</text>
</comment>
<accession>A0AAW2Z2S3</accession>
<dbReference type="PIRSF" id="PIRSF016089">
    <property type="entry name" value="SPC22"/>
    <property type="match status" value="1"/>
</dbReference>
<evidence type="ECO:0000256" key="2">
    <source>
        <dbReference type="ARBA" id="ARBA00009289"/>
    </source>
</evidence>
<dbReference type="EMBL" id="JAOPGA020000947">
    <property type="protein sequence ID" value="KAL0483293.1"/>
    <property type="molecule type" value="Genomic_DNA"/>
</dbReference>
<evidence type="ECO:0000256" key="7">
    <source>
        <dbReference type="ARBA" id="ARBA00023136"/>
    </source>
</evidence>
<keyword evidence="11" id="KW-1185">Reference proteome</keyword>
<proteinExistence type="inferred from homology"/>
<keyword evidence="4" id="KW-0256">Endoplasmic reticulum</keyword>
<evidence type="ECO:0000256" key="8">
    <source>
        <dbReference type="ARBA" id="ARBA00029556"/>
    </source>
</evidence>
<dbReference type="GO" id="GO:0006465">
    <property type="term" value="P:signal peptide processing"/>
    <property type="evidence" value="ECO:0007669"/>
    <property type="project" value="InterPro"/>
</dbReference>
<evidence type="ECO:0000256" key="9">
    <source>
        <dbReference type="SAM" id="Phobius"/>
    </source>
</evidence>
<comment type="similarity">
    <text evidence="2">Belongs to the SPCS3 family.</text>
</comment>
<keyword evidence="3 9" id="KW-0812">Transmembrane</keyword>
<keyword evidence="7 9" id="KW-0472">Membrane</keyword>
<organism evidence="10 11">
    <name type="scientific">Acrasis kona</name>
    <dbReference type="NCBI Taxonomy" id="1008807"/>
    <lineage>
        <taxon>Eukaryota</taxon>
        <taxon>Discoba</taxon>
        <taxon>Heterolobosea</taxon>
        <taxon>Tetramitia</taxon>
        <taxon>Eutetramitia</taxon>
        <taxon>Acrasidae</taxon>
        <taxon>Acrasis</taxon>
    </lineage>
</organism>
<dbReference type="GO" id="GO:0005787">
    <property type="term" value="C:signal peptidase complex"/>
    <property type="evidence" value="ECO:0007669"/>
    <property type="project" value="InterPro"/>
</dbReference>
<dbReference type="Pfam" id="PF04573">
    <property type="entry name" value="SPC22"/>
    <property type="match status" value="2"/>
</dbReference>
<dbReference type="GO" id="GO:0045047">
    <property type="term" value="P:protein targeting to ER"/>
    <property type="evidence" value="ECO:0007669"/>
    <property type="project" value="TreeGrafter"/>
</dbReference>
<comment type="subcellular location">
    <subcellularLocation>
        <location evidence="1">Endoplasmic reticulum membrane</location>
        <topology evidence="1">Single-pass type II membrane protein</topology>
    </subcellularLocation>
</comment>
<name>A0AAW2Z2S3_9EUKA</name>
<gene>
    <name evidence="10" type="ORF">AKO1_014612</name>
</gene>
<evidence type="ECO:0000313" key="11">
    <source>
        <dbReference type="Proteomes" id="UP001431209"/>
    </source>
</evidence>
<keyword evidence="5" id="KW-0735">Signal-anchor</keyword>
<reference evidence="10 11" key="1">
    <citation type="submission" date="2024-03" db="EMBL/GenBank/DDBJ databases">
        <title>The Acrasis kona genome and developmental transcriptomes reveal deep origins of eukaryotic multicellular pathways.</title>
        <authorList>
            <person name="Sheikh S."/>
            <person name="Fu C.-J."/>
            <person name="Brown M.W."/>
            <person name="Baldauf S.L."/>
        </authorList>
    </citation>
    <scope>NUCLEOTIDE SEQUENCE [LARGE SCALE GENOMIC DNA]</scope>
    <source>
        <strain evidence="10 11">ATCC MYA-3509</strain>
    </source>
</reference>
<evidence type="ECO:0000256" key="1">
    <source>
        <dbReference type="ARBA" id="ARBA00004648"/>
    </source>
</evidence>
<feature type="transmembrane region" description="Helical" evidence="9">
    <location>
        <begin position="12"/>
        <end position="33"/>
    </location>
</feature>
<evidence type="ECO:0000256" key="3">
    <source>
        <dbReference type="ARBA" id="ARBA00022692"/>
    </source>
</evidence>
<evidence type="ECO:0000256" key="5">
    <source>
        <dbReference type="ARBA" id="ARBA00022968"/>
    </source>
</evidence>